<evidence type="ECO:0000256" key="1">
    <source>
        <dbReference type="SAM" id="Phobius"/>
    </source>
</evidence>
<name>A0A926HQK1_9FIRM</name>
<feature type="transmembrane region" description="Helical" evidence="1">
    <location>
        <begin position="9"/>
        <end position="28"/>
    </location>
</feature>
<proteinExistence type="predicted"/>
<protein>
    <submittedName>
        <fullName evidence="3">DUF4405 domain-containing protein</fullName>
    </submittedName>
</protein>
<dbReference type="RefSeq" id="WP_249317421.1">
    <property type="nucleotide sequence ID" value="NZ_JACRSR010000006.1"/>
</dbReference>
<dbReference type="SUPFAM" id="SSF81342">
    <property type="entry name" value="Transmembrane di-heme cytochromes"/>
    <property type="match status" value="1"/>
</dbReference>
<dbReference type="Proteomes" id="UP000623172">
    <property type="component" value="Unassembled WGS sequence"/>
</dbReference>
<feature type="transmembrane region" description="Helical" evidence="1">
    <location>
        <begin position="34"/>
        <end position="50"/>
    </location>
</feature>
<dbReference type="GO" id="GO:0016020">
    <property type="term" value="C:membrane"/>
    <property type="evidence" value="ECO:0007669"/>
    <property type="project" value="InterPro"/>
</dbReference>
<evidence type="ECO:0000313" key="3">
    <source>
        <dbReference type="EMBL" id="MBC8532308.1"/>
    </source>
</evidence>
<feature type="transmembrane region" description="Helical" evidence="1">
    <location>
        <begin position="71"/>
        <end position="91"/>
    </location>
</feature>
<organism evidence="3 4">
    <name type="scientific">Gehongia tenuis</name>
    <dbReference type="NCBI Taxonomy" id="2763655"/>
    <lineage>
        <taxon>Bacteria</taxon>
        <taxon>Bacillati</taxon>
        <taxon>Bacillota</taxon>
        <taxon>Clostridia</taxon>
        <taxon>Christensenellales</taxon>
        <taxon>Christensenellaceae</taxon>
        <taxon>Gehongia</taxon>
    </lineage>
</organism>
<evidence type="ECO:0000313" key="4">
    <source>
        <dbReference type="Proteomes" id="UP000623172"/>
    </source>
</evidence>
<dbReference type="InterPro" id="IPR025517">
    <property type="entry name" value="DUF4405"/>
</dbReference>
<keyword evidence="4" id="KW-1185">Reference proteome</keyword>
<dbReference type="InterPro" id="IPR016174">
    <property type="entry name" value="Di-haem_cyt_TM"/>
</dbReference>
<dbReference type="GO" id="GO:0022904">
    <property type="term" value="P:respiratory electron transport chain"/>
    <property type="evidence" value="ECO:0007669"/>
    <property type="project" value="InterPro"/>
</dbReference>
<keyword evidence="1" id="KW-1133">Transmembrane helix</keyword>
<comment type="caution">
    <text evidence="3">The sequence shown here is derived from an EMBL/GenBank/DDBJ whole genome shotgun (WGS) entry which is preliminary data.</text>
</comment>
<dbReference type="AlphaFoldDB" id="A0A926HQK1"/>
<sequence>MKPTAIIKIVVDVLMTLALLVLMGYQLWGEAAHEWVGAGMLILFLAHHFLNRNWYKTLFKGRYTPMRVLQVSVDMLLLIAMLAQMYSGIAMSRHVFAFLPIDGGMALARRLHILGAYWGFILMSVHLGLHWNMFLGMAKKRMGTKTPSNTRKILLCLIGMLIAAYGIFVFISRDFTTYLLLQSEFVFLDYEEPIWSFYLDYICLMGLWVFAAHYLSKGLRKLGGAKKAAAGKENV</sequence>
<feature type="transmembrane region" description="Helical" evidence="1">
    <location>
        <begin position="111"/>
        <end position="132"/>
    </location>
</feature>
<dbReference type="Pfam" id="PF14358">
    <property type="entry name" value="DUF4405"/>
    <property type="match status" value="1"/>
</dbReference>
<evidence type="ECO:0000259" key="2">
    <source>
        <dbReference type="Pfam" id="PF14358"/>
    </source>
</evidence>
<dbReference type="EMBL" id="JACRSR010000006">
    <property type="protein sequence ID" value="MBC8532308.1"/>
    <property type="molecule type" value="Genomic_DNA"/>
</dbReference>
<keyword evidence="1" id="KW-0812">Transmembrane</keyword>
<keyword evidence="1" id="KW-0472">Membrane</keyword>
<feature type="domain" description="Flavinylation-associated cytochrome" evidence="2">
    <location>
        <begin position="73"/>
        <end position="131"/>
    </location>
</feature>
<reference evidence="3" key="1">
    <citation type="submission" date="2020-08" db="EMBL/GenBank/DDBJ databases">
        <title>Genome public.</title>
        <authorList>
            <person name="Liu C."/>
            <person name="Sun Q."/>
        </authorList>
    </citation>
    <scope>NUCLEOTIDE SEQUENCE</scope>
    <source>
        <strain evidence="3">NSJ-53</strain>
    </source>
</reference>
<feature type="transmembrane region" description="Helical" evidence="1">
    <location>
        <begin position="153"/>
        <end position="173"/>
    </location>
</feature>
<accession>A0A926HQK1</accession>
<feature type="transmembrane region" description="Helical" evidence="1">
    <location>
        <begin position="193"/>
        <end position="215"/>
    </location>
</feature>
<gene>
    <name evidence="3" type="ORF">H8696_10675</name>
</gene>